<feature type="transmembrane region" description="Helical" evidence="9">
    <location>
        <begin position="68"/>
        <end position="92"/>
    </location>
</feature>
<dbReference type="Pfam" id="PF04093">
    <property type="entry name" value="MreD"/>
    <property type="match status" value="1"/>
</dbReference>
<evidence type="ECO:0000256" key="8">
    <source>
        <dbReference type="PIRNR" id="PIRNR018472"/>
    </source>
</evidence>
<evidence type="ECO:0000256" key="3">
    <source>
        <dbReference type="ARBA" id="ARBA00022475"/>
    </source>
</evidence>
<keyword evidence="3 8" id="KW-1003">Cell membrane</keyword>
<evidence type="ECO:0000313" key="10">
    <source>
        <dbReference type="EMBL" id="SEH08708.1"/>
    </source>
</evidence>
<name>A0A1H6FF50_9GAMM</name>
<evidence type="ECO:0000256" key="9">
    <source>
        <dbReference type="SAM" id="Phobius"/>
    </source>
</evidence>
<dbReference type="GO" id="GO:0005886">
    <property type="term" value="C:plasma membrane"/>
    <property type="evidence" value="ECO:0007669"/>
    <property type="project" value="UniProtKB-SubCell"/>
</dbReference>
<gene>
    <name evidence="10" type="primary">mreD</name>
    <name evidence="10" type="ORF">MBHS_04600</name>
</gene>
<dbReference type="NCBIfam" id="TIGR03426">
    <property type="entry name" value="shape_MreD"/>
    <property type="match status" value="1"/>
</dbReference>
<sequence>MSLERHQGGWVIVFSFILALLLAIIPLPDWIILWRPEWVAMTVIYWCIALPERAGVFTGWLAGIAMDILYSTLLGHYALSYALLAYISLKIHRRLRVFPLPQQVFIIFLLIAFIQLPGLWVRGIQGHPSTLFELLYPAVTSMLLWPWAFISLRMLRQHFHVR</sequence>
<dbReference type="PIRSF" id="PIRSF018472">
    <property type="entry name" value="MreD_proteobac"/>
    <property type="match status" value="1"/>
</dbReference>
<dbReference type="RefSeq" id="WP_103922226.1">
    <property type="nucleotide sequence ID" value="NZ_FMSV02000556.1"/>
</dbReference>
<keyword evidence="4 9" id="KW-0812">Transmembrane</keyword>
<accession>A0A1H6FF50</accession>
<feature type="transmembrane region" description="Helical" evidence="9">
    <location>
        <begin position="104"/>
        <end position="122"/>
    </location>
</feature>
<feature type="transmembrane region" description="Helical" evidence="9">
    <location>
        <begin position="134"/>
        <end position="155"/>
    </location>
</feature>
<keyword evidence="5 8" id="KW-0133">Cell shape</keyword>
<evidence type="ECO:0000256" key="6">
    <source>
        <dbReference type="ARBA" id="ARBA00022989"/>
    </source>
</evidence>
<dbReference type="PANTHER" id="PTHR37484">
    <property type="entry name" value="ROD SHAPE-DETERMINING PROTEIN MRED"/>
    <property type="match status" value="1"/>
</dbReference>
<protein>
    <recommendedName>
        <fullName evidence="8">Rod shape-determining protein MreD</fullName>
    </recommendedName>
</protein>
<keyword evidence="7 8" id="KW-0472">Membrane</keyword>
<dbReference type="EMBL" id="FMSV02000556">
    <property type="protein sequence ID" value="SEH08708.1"/>
    <property type="molecule type" value="Genomic_DNA"/>
</dbReference>
<dbReference type="OrthoDB" id="6647425at2"/>
<evidence type="ECO:0000256" key="1">
    <source>
        <dbReference type="ARBA" id="ARBA00004651"/>
    </source>
</evidence>
<dbReference type="Proteomes" id="UP000236724">
    <property type="component" value="Unassembled WGS sequence"/>
</dbReference>
<evidence type="ECO:0000256" key="5">
    <source>
        <dbReference type="ARBA" id="ARBA00022960"/>
    </source>
</evidence>
<comment type="similarity">
    <text evidence="2 8">Belongs to the MreD family.</text>
</comment>
<organism evidence="10 11">
    <name type="scientific">Candidatus Venteria ishoeyi</name>
    <dbReference type="NCBI Taxonomy" id="1899563"/>
    <lineage>
        <taxon>Bacteria</taxon>
        <taxon>Pseudomonadati</taxon>
        <taxon>Pseudomonadota</taxon>
        <taxon>Gammaproteobacteria</taxon>
        <taxon>Thiotrichales</taxon>
        <taxon>Thiotrichaceae</taxon>
        <taxon>Venteria</taxon>
    </lineage>
</organism>
<evidence type="ECO:0000256" key="7">
    <source>
        <dbReference type="ARBA" id="ARBA00023136"/>
    </source>
</evidence>
<evidence type="ECO:0000313" key="11">
    <source>
        <dbReference type="Proteomes" id="UP000236724"/>
    </source>
</evidence>
<evidence type="ECO:0000256" key="4">
    <source>
        <dbReference type="ARBA" id="ARBA00022692"/>
    </source>
</evidence>
<feature type="transmembrane region" description="Helical" evidence="9">
    <location>
        <begin position="12"/>
        <end position="31"/>
    </location>
</feature>
<proteinExistence type="inferred from homology"/>
<dbReference type="PANTHER" id="PTHR37484:SF1">
    <property type="entry name" value="ROD SHAPE-DETERMINING PROTEIN MRED"/>
    <property type="match status" value="1"/>
</dbReference>
<dbReference type="GO" id="GO:0008360">
    <property type="term" value="P:regulation of cell shape"/>
    <property type="evidence" value="ECO:0007669"/>
    <property type="project" value="UniProtKB-UniRule"/>
</dbReference>
<evidence type="ECO:0000256" key="2">
    <source>
        <dbReference type="ARBA" id="ARBA00007776"/>
    </source>
</evidence>
<dbReference type="InterPro" id="IPR026034">
    <property type="entry name" value="MreD_proteobac"/>
</dbReference>
<comment type="function">
    <text evidence="8">Involved in formation of the rod shape of the cell. May also contribute to regulation of formation of penicillin-binding proteins.</text>
</comment>
<dbReference type="AlphaFoldDB" id="A0A1H6FF50"/>
<comment type="subcellular location">
    <subcellularLocation>
        <location evidence="8">Cell inner membrane</location>
    </subcellularLocation>
    <subcellularLocation>
        <location evidence="1">Cell membrane</location>
        <topology evidence="1">Multi-pass membrane protein</topology>
    </subcellularLocation>
</comment>
<keyword evidence="8" id="KW-0997">Cell inner membrane</keyword>
<keyword evidence="6 9" id="KW-1133">Transmembrane helix</keyword>
<dbReference type="InterPro" id="IPR007227">
    <property type="entry name" value="Cell_shape_determining_MreD"/>
</dbReference>
<reference evidence="10 11" key="1">
    <citation type="submission" date="2016-10" db="EMBL/GenBank/DDBJ databases">
        <authorList>
            <person name="de Groot N.N."/>
        </authorList>
    </citation>
    <scope>NUCLEOTIDE SEQUENCE [LARGE SCALE GENOMIC DNA]</scope>
    <source>
        <strain evidence="10">MBHS1</strain>
    </source>
</reference>
<keyword evidence="11" id="KW-1185">Reference proteome</keyword>